<dbReference type="SUPFAM" id="SSF54631">
    <property type="entry name" value="CBS-domain pair"/>
    <property type="match status" value="1"/>
</dbReference>
<proteinExistence type="predicted"/>
<name>G8ZGC7_PYRAB</name>
<dbReference type="PANTHER" id="PTHR48108">
    <property type="entry name" value="CBS DOMAIN-CONTAINING PROTEIN CBSX2, CHLOROPLASTIC"/>
    <property type="match status" value="1"/>
</dbReference>
<accession>G8ZGC7</accession>
<comment type="miscellaneous">
    <text evidence="4">The sequence shown here is derived from an EMBL/GenBank/DDBJ third party annotation (TPA) entry.</text>
</comment>
<dbReference type="InterPro" id="IPR046342">
    <property type="entry name" value="CBS_dom_sf"/>
</dbReference>
<evidence type="ECO:0000313" key="5">
    <source>
        <dbReference type="Proteomes" id="UP000009139"/>
    </source>
</evidence>
<keyword evidence="2" id="KW-0129">CBS domain</keyword>
<dbReference type="PANTHER" id="PTHR48108:SF26">
    <property type="entry name" value="CBS DOMAIN-CONTAINING PROTEIN DDB_G0289609"/>
    <property type="match status" value="1"/>
</dbReference>
<evidence type="ECO:0000313" key="4">
    <source>
        <dbReference type="EMBL" id="CCE69806.1"/>
    </source>
</evidence>
<dbReference type="InterPro" id="IPR051462">
    <property type="entry name" value="CBS_domain-containing"/>
</dbReference>
<dbReference type="EMBL" id="HE613800">
    <property type="protein sequence ID" value="CCE69806.1"/>
    <property type="molecule type" value="Genomic_DNA"/>
</dbReference>
<keyword evidence="1" id="KW-0677">Repeat</keyword>
<dbReference type="InterPro" id="IPR000644">
    <property type="entry name" value="CBS_dom"/>
</dbReference>
<feature type="domain" description="CBS" evidence="3">
    <location>
        <begin position="121"/>
        <end position="176"/>
    </location>
</feature>
<dbReference type="PROSITE" id="PS51371">
    <property type="entry name" value="CBS"/>
    <property type="match status" value="2"/>
</dbReference>
<organism evidence="4 5">
    <name type="scientific">Pyrococcus abyssi (strain GE5 / Orsay)</name>
    <dbReference type="NCBI Taxonomy" id="272844"/>
    <lineage>
        <taxon>Archaea</taxon>
        <taxon>Methanobacteriati</taxon>
        <taxon>Methanobacteriota</taxon>
        <taxon>Thermococci</taxon>
        <taxon>Thermococcales</taxon>
        <taxon>Thermococcaceae</taxon>
        <taxon>Pyrococcus</taxon>
    </lineage>
</organism>
<evidence type="ECO:0000259" key="3">
    <source>
        <dbReference type="PROSITE" id="PS51371"/>
    </source>
</evidence>
<gene>
    <name evidence="4" type="ordered locus">PAB2063</name>
</gene>
<feature type="domain" description="CBS" evidence="3">
    <location>
        <begin position="43"/>
        <end position="98"/>
    </location>
</feature>
<dbReference type="AlphaFoldDB" id="G8ZGC7"/>
<evidence type="ECO:0000256" key="1">
    <source>
        <dbReference type="ARBA" id="ARBA00022737"/>
    </source>
</evidence>
<dbReference type="Pfam" id="PF00571">
    <property type="entry name" value="CBS"/>
    <property type="match status" value="2"/>
</dbReference>
<protein>
    <recommendedName>
        <fullName evidence="3">CBS domain-containing protein</fullName>
    </recommendedName>
</protein>
<dbReference type="SMART" id="SM00116">
    <property type="entry name" value="CBS"/>
    <property type="match status" value="2"/>
</dbReference>
<reference evidence="4 5" key="1">
    <citation type="journal article" date="2012" name="Curr. Microbiol.">
        <title>Re-annotation of two hyperthermophilic archaea Pyrococcus abyssi GE5 and Pyrococcus furiosus DSM 3638.</title>
        <authorList>
            <person name="Gao J."/>
            <person name="Wang J."/>
        </authorList>
    </citation>
    <scope>GENOME REANNOTATION</scope>
    <source>
        <strain evidence="5">GE5 / Orsay</strain>
    </source>
</reference>
<evidence type="ECO:0000256" key="2">
    <source>
        <dbReference type="PROSITE-ProRule" id="PRU00703"/>
    </source>
</evidence>
<dbReference type="Proteomes" id="UP000009139">
    <property type="component" value="Chromosome"/>
</dbReference>
<dbReference type="Gene3D" id="3.10.580.10">
    <property type="entry name" value="CBS-domain"/>
    <property type="match status" value="2"/>
</dbReference>
<sequence>MSMSIRKKVCRIIGKRKLVLMARKEELSHNIKYISKVPVKIVMDREFLKVKPETSLFELISMFTSEETSAVVVDDDGKLIGFITMKDLLHYFVPPRKYSIAGFGMLKKYVLNRATRVEDVMIRRPIVIGVDDDLGQAIKLMVETGKHHLPVIDKDRRVHGILEVKDIIRLIRIVSS</sequence>